<keyword evidence="2" id="KW-1185">Reference proteome</keyword>
<gene>
    <name evidence="1" type="ORF">GRI65_01190</name>
</gene>
<proteinExistence type="predicted"/>
<dbReference type="EMBL" id="WTYL01000001">
    <property type="protein sequence ID" value="MXP43065.1"/>
    <property type="molecule type" value="Genomic_DNA"/>
</dbReference>
<dbReference type="InterPro" id="IPR054228">
    <property type="entry name" value="DUF6953"/>
</dbReference>
<protein>
    <submittedName>
        <fullName evidence="1">Uncharacterized protein</fullName>
    </submittedName>
</protein>
<name>A0A845AXU8_9SPHN</name>
<dbReference type="RefSeq" id="WP_160754714.1">
    <property type="nucleotide sequence ID" value="NZ_WTYL01000001.1"/>
</dbReference>
<dbReference type="OrthoDB" id="8454520at2"/>
<comment type="caution">
    <text evidence="1">The sequence shown here is derived from an EMBL/GenBank/DDBJ whole genome shotgun (WGS) entry which is preliminary data.</text>
</comment>
<accession>A0A845AXU8</accession>
<evidence type="ECO:0000313" key="1">
    <source>
        <dbReference type="EMBL" id="MXP43065.1"/>
    </source>
</evidence>
<dbReference type="AlphaFoldDB" id="A0A845AXU8"/>
<organism evidence="1 2">
    <name type="scientific">Allopontixanthobacter sediminis</name>
    <dbReference type="NCBI Taxonomy" id="1689985"/>
    <lineage>
        <taxon>Bacteria</taxon>
        <taxon>Pseudomonadati</taxon>
        <taxon>Pseudomonadota</taxon>
        <taxon>Alphaproteobacteria</taxon>
        <taxon>Sphingomonadales</taxon>
        <taxon>Erythrobacteraceae</taxon>
        <taxon>Allopontixanthobacter</taxon>
    </lineage>
</organism>
<sequence>MMTANEIAEWMKEELAGRPSLYQSRVATFVFKANPELVYRNKSGNRALHKSILDAFRKLTPGDEIVWSRSGQYWRHRKPNDKPGRMQR</sequence>
<dbReference type="Proteomes" id="UP000431922">
    <property type="component" value="Unassembled WGS sequence"/>
</dbReference>
<evidence type="ECO:0000313" key="2">
    <source>
        <dbReference type="Proteomes" id="UP000431922"/>
    </source>
</evidence>
<reference evidence="1 2" key="1">
    <citation type="submission" date="2019-12" db="EMBL/GenBank/DDBJ databases">
        <title>Genomic-based taxomic classification of the family Erythrobacteraceae.</title>
        <authorList>
            <person name="Xu L."/>
        </authorList>
    </citation>
    <scope>NUCLEOTIDE SEQUENCE [LARGE SCALE GENOMIC DNA]</scope>
    <source>
        <strain evidence="1 2">KCTC 42453</strain>
    </source>
</reference>
<dbReference type="Pfam" id="PF22266">
    <property type="entry name" value="DUF6953"/>
    <property type="match status" value="1"/>
</dbReference>